<feature type="domain" description="UspA" evidence="2">
    <location>
        <begin position="48"/>
        <end position="196"/>
    </location>
</feature>
<dbReference type="PANTHER" id="PTHR31964">
    <property type="entry name" value="ADENINE NUCLEOTIDE ALPHA HYDROLASES-LIKE SUPERFAMILY PROTEIN"/>
    <property type="match status" value="1"/>
</dbReference>
<keyword evidence="1" id="KW-0175">Coiled coil</keyword>
<dbReference type="OMA" id="CPLIVVK"/>
<dbReference type="Gramene" id="KVH93540">
    <property type="protein sequence ID" value="KVH93540"/>
    <property type="gene ID" value="Ccrd_004418"/>
</dbReference>
<evidence type="ECO:0000256" key="1">
    <source>
        <dbReference type="SAM" id="Coils"/>
    </source>
</evidence>
<dbReference type="Pfam" id="PF00582">
    <property type="entry name" value="Usp"/>
    <property type="match status" value="2"/>
</dbReference>
<evidence type="ECO:0000313" key="3">
    <source>
        <dbReference type="EMBL" id="KVH93540.1"/>
    </source>
</evidence>
<dbReference type="InterPro" id="IPR014729">
    <property type="entry name" value="Rossmann-like_a/b/a_fold"/>
</dbReference>
<dbReference type="InterPro" id="IPR006016">
    <property type="entry name" value="UspA"/>
</dbReference>
<dbReference type="InterPro" id="IPR006015">
    <property type="entry name" value="Universal_stress_UspA"/>
</dbReference>
<organism evidence="3 4">
    <name type="scientific">Cynara cardunculus var. scolymus</name>
    <name type="common">Globe artichoke</name>
    <name type="synonym">Cynara scolymus</name>
    <dbReference type="NCBI Taxonomy" id="59895"/>
    <lineage>
        <taxon>Eukaryota</taxon>
        <taxon>Viridiplantae</taxon>
        <taxon>Streptophyta</taxon>
        <taxon>Embryophyta</taxon>
        <taxon>Tracheophyta</taxon>
        <taxon>Spermatophyta</taxon>
        <taxon>Magnoliopsida</taxon>
        <taxon>eudicotyledons</taxon>
        <taxon>Gunneridae</taxon>
        <taxon>Pentapetalae</taxon>
        <taxon>asterids</taxon>
        <taxon>campanulids</taxon>
        <taxon>Asterales</taxon>
        <taxon>Asteraceae</taxon>
        <taxon>Carduoideae</taxon>
        <taxon>Cardueae</taxon>
        <taxon>Carduinae</taxon>
        <taxon>Cynara</taxon>
    </lineage>
</organism>
<accession>A0A103XMT1</accession>
<dbReference type="CDD" id="cd23659">
    <property type="entry name" value="USP_At3g01520-like"/>
    <property type="match status" value="2"/>
</dbReference>
<dbReference type="PRINTS" id="PR01438">
    <property type="entry name" value="UNVRSLSTRESS"/>
</dbReference>
<gene>
    <name evidence="3" type="ORF">Ccrd_004418</name>
</gene>
<evidence type="ECO:0000259" key="2">
    <source>
        <dbReference type="Pfam" id="PF00582"/>
    </source>
</evidence>
<reference evidence="3 4" key="1">
    <citation type="journal article" date="2016" name="Sci. Rep.">
        <title>The genome sequence of the outbreeding globe artichoke constructed de novo incorporating a phase-aware low-pass sequencing strategy of F1 progeny.</title>
        <authorList>
            <person name="Scaglione D."/>
            <person name="Reyes-Chin-Wo S."/>
            <person name="Acquadro A."/>
            <person name="Froenicke L."/>
            <person name="Portis E."/>
            <person name="Beitel C."/>
            <person name="Tirone M."/>
            <person name="Mauro R."/>
            <person name="Lo Monaco A."/>
            <person name="Mauromicale G."/>
            <person name="Faccioli P."/>
            <person name="Cattivelli L."/>
            <person name="Rieseberg L."/>
            <person name="Michelmore R."/>
            <person name="Lanteri S."/>
        </authorList>
    </citation>
    <scope>NUCLEOTIDE SEQUENCE [LARGE SCALE GENOMIC DNA]</scope>
    <source>
        <strain evidence="3">2C</strain>
    </source>
</reference>
<dbReference type="PANTHER" id="PTHR31964:SF125">
    <property type="entry name" value="OS05G0357525 PROTEIN"/>
    <property type="match status" value="1"/>
</dbReference>
<proteinExistence type="predicted"/>
<dbReference type="Gene3D" id="3.40.50.620">
    <property type="entry name" value="HUPs"/>
    <property type="match status" value="2"/>
</dbReference>
<feature type="domain" description="UspA" evidence="2">
    <location>
        <begin position="228"/>
        <end position="376"/>
    </location>
</feature>
<name>A0A103XMT1_CYNCS</name>
<feature type="coiled-coil region" evidence="1">
    <location>
        <begin position="115"/>
        <end position="142"/>
    </location>
</feature>
<protein>
    <submittedName>
        <fullName evidence="3">Rossmann-like alpha/beta/alpha sandwich fold</fullName>
    </submittedName>
</protein>
<dbReference type="STRING" id="59895.A0A103XMT1"/>
<dbReference type="Proteomes" id="UP000243975">
    <property type="component" value="Unassembled WGS sequence"/>
</dbReference>
<sequence>MPSAKQLFRYLTTPVNTTTINDNASNTLSQTQPTLDLITKLSLRSMERKILVAVDEGEESKYALSWCLKNVVNQNFMDTIVLLYVKPPQVVYTAVDGTGYLFSTDIIATIDKYKNEVAETVIEKAKKLCKDLQNVKVEAKVEAGDPRDVICEAAEKMAVDMVVLGSHGYGLIKRAFLGSVSNHCAQNIKRPVLIVKKPKNHSANSTPTPDLVICKSKKSLKSMATKERKILVAVDEGEESKYALSWCLKNIVTEDGMDTIVLLYVKPPQAVYTALDGTGYLFSPDVIATIDKYRNDVAETVIETAKKLCRDHPKVKVETRVDMGDPRDVVCEVAEKMAVDMVVLGSHGYGLIKRAFLGSVSNHCAQNIKHPVLIVKKPKT</sequence>
<dbReference type="AlphaFoldDB" id="A0A103XMT1"/>
<dbReference type="EMBL" id="LEKV01004753">
    <property type="protein sequence ID" value="KVH93540.1"/>
    <property type="molecule type" value="Genomic_DNA"/>
</dbReference>
<dbReference type="SUPFAM" id="SSF52402">
    <property type="entry name" value="Adenine nucleotide alpha hydrolases-like"/>
    <property type="match status" value="2"/>
</dbReference>
<evidence type="ECO:0000313" key="4">
    <source>
        <dbReference type="Proteomes" id="UP000243975"/>
    </source>
</evidence>
<comment type="caution">
    <text evidence="3">The sequence shown here is derived from an EMBL/GenBank/DDBJ whole genome shotgun (WGS) entry which is preliminary data.</text>
</comment>
<keyword evidence="4" id="KW-1185">Reference proteome</keyword>